<dbReference type="Pfam" id="PF05305">
    <property type="entry name" value="DUF732"/>
    <property type="match status" value="1"/>
</dbReference>
<dbReference type="InterPro" id="IPR007969">
    <property type="entry name" value="DUF732"/>
</dbReference>
<dbReference type="Proteomes" id="UP001592528">
    <property type="component" value="Unassembled WGS sequence"/>
</dbReference>
<evidence type="ECO:0000259" key="1">
    <source>
        <dbReference type="Pfam" id="PF05305"/>
    </source>
</evidence>
<organism evidence="2 3">
    <name type="scientific">Streptacidiphilus cavernicola</name>
    <dbReference type="NCBI Taxonomy" id="3342716"/>
    <lineage>
        <taxon>Bacteria</taxon>
        <taxon>Bacillati</taxon>
        <taxon>Actinomycetota</taxon>
        <taxon>Actinomycetes</taxon>
        <taxon>Kitasatosporales</taxon>
        <taxon>Streptomycetaceae</taxon>
        <taxon>Streptacidiphilus</taxon>
    </lineage>
</organism>
<dbReference type="RefSeq" id="WP_030258170.1">
    <property type="nucleotide sequence ID" value="NZ_JBHEZZ010000017.1"/>
</dbReference>
<comment type="caution">
    <text evidence="2">The sequence shown here is derived from an EMBL/GenBank/DDBJ whole genome shotgun (WGS) entry which is preliminary data.</text>
</comment>
<evidence type="ECO:0000313" key="2">
    <source>
        <dbReference type="EMBL" id="MFC1404850.1"/>
    </source>
</evidence>
<dbReference type="EMBL" id="JBHEZZ010000017">
    <property type="protein sequence ID" value="MFC1404850.1"/>
    <property type="molecule type" value="Genomic_DNA"/>
</dbReference>
<gene>
    <name evidence="2" type="ORF">ACEZDJ_26530</name>
</gene>
<protein>
    <submittedName>
        <fullName evidence="2">DUF732 domain-containing protein</fullName>
    </submittedName>
</protein>
<reference evidence="2 3" key="1">
    <citation type="submission" date="2024-09" db="EMBL/GenBank/DDBJ databases">
        <authorList>
            <person name="Lee S.D."/>
        </authorList>
    </citation>
    <scope>NUCLEOTIDE SEQUENCE [LARGE SCALE GENOMIC DNA]</scope>
    <source>
        <strain evidence="2 3">N1-5</strain>
    </source>
</reference>
<name>A0ABV6UTQ5_9ACTN</name>
<dbReference type="PROSITE" id="PS51257">
    <property type="entry name" value="PROKAR_LIPOPROTEIN"/>
    <property type="match status" value="1"/>
</dbReference>
<proteinExistence type="predicted"/>
<accession>A0ABV6UTQ5</accession>
<feature type="domain" description="DUF732" evidence="1">
    <location>
        <begin position="73"/>
        <end position="118"/>
    </location>
</feature>
<evidence type="ECO:0000313" key="3">
    <source>
        <dbReference type="Proteomes" id="UP001592528"/>
    </source>
</evidence>
<keyword evidence="3" id="KW-1185">Reference proteome</keyword>
<sequence length="145" mass="15072">MSTRLQMRARASVVIVAAVLGVLGTVTSCGSASSTPQAMPSTPIATSSTAIAMYLSLFRGMTDVPEFSPQRISDAKLIAVGREVCTALTSHTPAEVLTILEHEGWSRGDGSTIIGYAAGGRTLCAKTKAVQDWETAVLNAGPYPS</sequence>